<keyword evidence="3" id="KW-1185">Reference proteome</keyword>
<feature type="compositionally biased region" description="Basic and acidic residues" evidence="1">
    <location>
        <begin position="217"/>
        <end position="241"/>
    </location>
</feature>
<evidence type="ECO:0000313" key="3">
    <source>
        <dbReference type="Proteomes" id="UP000218231"/>
    </source>
</evidence>
<name>A0A2A2KCM8_9BILA</name>
<feature type="compositionally biased region" description="Basic and acidic residues" evidence="1">
    <location>
        <begin position="275"/>
        <end position="297"/>
    </location>
</feature>
<organism evidence="2 3">
    <name type="scientific">Diploscapter pachys</name>
    <dbReference type="NCBI Taxonomy" id="2018661"/>
    <lineage>
        <taxon>Eukaryota</taxon>
        <taxon>Metazoa</taxon>
        <taxon>Ecdysozoa</taxon>
        <taxon>Nematoda</taxon>
        <taxon>Chromadorea</taxon>
        <taxon>Rhabditida</taxon>
        <taxon>Rhabditina</taxon>
        <taxon>Rhabditomorpha</taxon>
        <taxon>Rhabditoidea</taxon>
        <taxon>Rhabditidae</taxon>
        <taxon>Diploscapter</taxon>
    </lineage>
</organism>
<feature type="compositionally biased region" description="Basic and acidic residues" evidence="1">
    <location>
        <begin position="253"/>
        <end position="268"/>
    </location>
</feature>
<evidence type="ECO:0000256" key="1">
    <source>
        <dbReference type="SAM" id="MobiDB-lite"/>
    </source>
</evidence>
<gene>
    <name evidence="2" type="ORF">WR25_16227</name>
</gene>
<reference evidence="2 3" key="1">
    <citation type="journal article" date="2017" name="Curr. Biol.">
        <title>Genome architecture and evolution of a unichromosomal asexual nematode.</title>
        <authorList>
            <person name="Fradin H."/>
            <person name="Zegar C."/>
            <person name="Gutwein M."/>
            <person name="Lucas J."/>
            <person name="Kovtun M."/>
            <person name="Corcoran D."/>
            <person name="Baugh L.R."/>
            <person name="Kiontke K."/>
            <person name="Gunsalus K."/>
            <person name="Fitch D.H."/>
            <person name="Piano F."/>
        </authorList>
    </citation>
    <scope>NUCLEOTIDE SEQUENCE [LARGE SCALE GENOMIC DNA]</scope>
    <source>
        <strain evidence="2">PF1309</strain>
    </source>
</reference>
<sequence length="315" mass="34294">MRAGFERDIGCGAACGVARLRERHRLGMRAAAGLGPAATDDTIVADDDAADIGIGRGAAARALGERERGGHPARIVRYHSPILFIASSTFLNWLRNFSSRAFCAAMRLSCSTLSIACCALISASRKEAQVARLALRQEEAQVANGPHRREAAEELHGGKIGAGSRLDQPLPCKRPFVLSLSKHGCPGALRSWQPALRQAQGERREGWGSVGQPMDQQQRDEGEQRRPGEDEQHRGTPERGKGAQRIGAAQLAEHVDRRQREDGEHDPAAADADDAGDHQRDHHQHHEGEAVRDEDRVIVQAEAAAPQEEQRDEGR</sequence>
<dbReference type="Proteomes" id="UP000218231">
    <property type="component" value="Unassembled WGS sequence"/>
</dbReference>
<accession>A0A2A2KCM8</accession>
<feature type="region of interest" description="Disordered" evidence="1">
    <location>
        <begin position="194"/>
        <end position="315"/>
    </location>
</feature>
<comment type="caution">
    <text evidence="2">The sequence shown here is derived from an EMBL/GenBank/DDBJ whole genome shotgun (WGS) entry which is preliminary data.</text>
</comment>
<protein>
    <submittedName>
        <fullName evidence="2">Uncharacterized protein</fullName>
    </submittedName>
</protein>
<proteinExistence type="predicted"/>
<dbReference type="AlphaFoldDB" id="A0A2A2KCM8"/>
<evidence type="ECO:0000313" key="2">
    <source>
        <dbReference type="EMBL" id="PAV71766.1"/>
    </source>
</evidence>
<dbReference type="EMBL" id="LIAE01008921">
    <property type="protein sequence ID" value="PAV71766.1"/>
    <property type="molecule type" value="Genomic_DNA"/>
</dbReference>